<dbReference type="InParanoid" id="G7DTU8"/>
<protein>
    <recommendedName>
        <fullName evidence="1 6">Phosphoinositide phospholipase C</fullName>
        <ecNumber evidence="1 6">3.1.4.11</ecNumber>
    </recommendedName>
</protein>
<dbReference type="SUPFAM" id="SSF51695">
    <property type="entry name" value="PLC-like phosphodiesterases"/>
    <property type="match status" value="1"/>
</dbReference>
<dbReference type="Pfam" id="PF00387">
    <property type="entry name" value="PI-PLC-Y"/>
    <property type="match status" value="1"/>
</dbReference>
<dbReference type="EC" id="3.1.4.11" evidence="1 6"/>
<dbReference type="PANTHER" id="PTHR10336">
    <property type="entry name" value="PHOSPHOINOSITIDE-SPECIFIC PHOSPHOLIPASE C FAMILY PROTEIN"/>
    <property type="match status" value="1"/>
</dbReference>
<dbReference type="Proteomes" id="UP000009131">
    <property type="component" value="Unassembled WGS sequence"/>
</dbReference>
<dbReference type="InterPro" id="IPR037755">
    <property type="entry name" value="Plc1_PH"/>
</dbReference>
<feature type="region of interest" description="Disordered" evidence="7">
    <location>
        <begin position="1"/>
        <end position="32"/>
    </location>
</feature>
<dbReference type="InterPro" id="IPR017946">
    <property type="entry name" value="PLC-like_Pdiesterase_TIM-brl"/>
</dbReference>
<dbReference type="OMA" id="HWQREMS"/>
<proteinExistence type="predicted"/>
<dbReference type="PROSITE" id="PS50222">
    <property type="entry name" value="EF_HAND_2"/>
    <property type="match status" value="1"/>
</dbReference>
<dbReference type="InterPro" id="IPR000909">
    <property type="entry name" value="PLipase_C_PInositol-sp_X_dom"/>
</dbReference>
<evidence type="ECO:0000256" key="3">
    <source>
        <dbReference type="ARBA" id="ARBA00022963"/>
    </source>
</evidence>
<feature type="compositionally biased region" description="Low complexity" evidence="7">
    <location>
        <begin position="542"/>
        <end position="561"/>
    </location>
</feature>
<dbReference type="InterPro" id="IPR001192">
    <property type="entry name" value="PI-PLC_fam"/>
</dbReference>
<evidence type="ECO:0000259" key="10">
    <source>
        <dbReference type="PROSITE" id="PS50222"/>
    </source>
</evidence>
<evidence type="ECO:0000259" key="8">
    <source>
        <dbReference type="PROSITE" id="PS50004"/>
    </source>
</evidence>
<dbReference type="AlphaFoldDB" id="G7DTU8"/>
<dbReference type="EMBL" id="BABT02000026">
    <property type="protein sequence ID" value="GAA94008.1"/>
    <property type="molecule type" value="Genomic_DNA"/>
</dbReference>
<dbReference type="eggNOG" id="KOG0169">
    <property type="taxonomic scope" value="Eukaryota"/>
</dbReference>
<dbReference type="GO" id="GO:0005509">
    <property type="term" value="F:calcium ion binding"/>
    <property type="evidence" value="ECO:0007669"/>
    <property type="project" value="InterPro"/>
</dbReference>
<feature type="domain" description="EF-hand" evidence="10">
    <location>
        <begin position="213"/>
        <end position="248"/>
    </location>
</feature>
<dbReference type="GO" id="GO:0016042">
    <property type="term" value="P:lipid catabolic process"/>
    <property type="evidence" value="ECO:0007669"/>
    <property type="project" value="UniProtKB-KW"/>
</dbReference>
<dbReference type="Gene3D" id="3.20.20.190">
    <property type="entry name" value="Phosphatidylinositol (PI) phosphodiesterase"/>
    <property type="match status" value="1"/>
</dbReference>
<dbReference type="GO" id="GO:0004435">
    <property type="term" value="F:phosphatidylinositol-4,5-bisphosphate phospholipase C activity"/>
    <property type="evidence" value="ECO:0007669"/>
    <property type="project" value="UniProtKB-EC"/>
</dbReference>
<name>G7DTU8_MIXOS</name>
<dbReference type="PROSITE" id="PS50004">
    <property type="entry name" value="C2"/>
    <property type="match status" value="1"/>
</dbReference>
<keyword evidence="5" id="KW-0807">Transducer</keyword>
<feature type="domain" description="PI-PLC Y-box" evidence="9">
    <location>
        <begin position="579"/>
        <end position="694"/>
    </location>
</feature>
<dbReference type="SUPFAM" id="SSF47473">
    <property type="entry name" value="EF-hand"/>
    <property type="match status" value="1"/>
</dbReference>
<feature type="domain" description="C2" evidence="8">
    <location>
        <begin position="690"/>
        <end position="831"/>
    </location>
</feature>
<dbReference type="SMART" id="SM00149">
    <property type="entry name" value="PLCYc"/>
    <property type="match status" value="1"/>
</dbReference>
<dbReference type="InterPro" id="IPR035892">
    <property type="entry name" value="C2_domain_sf"/>
</dbReference>
<dbReference type="InterPro" id="IPR011992">
    <property type="entry name" value="EF-hand-dom_pair"/>
</dbReference>
<dbReference type="Gene3D" id="1.10.238.10">
    <property type="entry name" value="EF-hand"/>
    <property type="match status" value="1"/>
</dbReference>
<dbReference type="PROSITE" id="PS50008">
    <property type="entry name" value="PIPLC_Y_DOMAIN"/>
    <property type="match status" value="1"/>
</dbReference>
<dbReference type="InterPro" id="IPR002048">
    <property type="entry name" value="EF_hand_dom"/>
</dbReference>
<sequence>MRNARRPLKLPARPREADEADDSDGLTTSPAESWIPARLRQGTLLLKVSAKKAQQRLVKIVPEEGRLLYESRKGGIVNLESIRELRFAEEGRPYRLQFGLPITTEPRWMTLVFSTSIAAKFKMLHFVALSDEAFTLWRDALLRLFNQRARLIGGLDHVRRRQRFFLRQCWSLAVSGFQSADEATASPANIQDDHVRLSFAEVSGICRRLAIGVDLLTLRSYFDLSDRRKDSFLSFTEFQDFVGLLRYRKDVEAIVRQYGQSQKQGTQPLLDYPAFQRFMRDCQKSQMADSALEGLHQKFADPAATLMLDGREKFHMTTEGLTSFLASADNGFIAEREARVHMDMTRPLCEYFINSSHNTYLLGGQLAGNSSVEGYIRALQQGCRSVELDVWDGTDSTSEPVIYHGRTLTTRIEASEAIRAIAKYAFVASSYPVILSLEIHCDNARQARLASLLRDLLGPALVYDRLMTDTNELCDLPSPHELQHRILIKCKTLNKAAPTSGVKSMIQRRSSDLTSSTDTTDANGSDAGLGRAFNNAFRKMRSSSPPRSNTRNPSSRLSSSPERLVASIGSSDAVSALALARLAVYTQGVQGRGFNKKEHYAPTHMISLGERRMLKTIRDARMELIAHSRTHLLRCYPSATRFTSSNFSPLQFWVNGVSMAAMNFQTFDLGYEVNAAFFSTNGTCGYILKPDILRRKGLEKDKDALVRVDTYRLRLVIVSAQQLSRPSDPAEGIGAFVSEDARPISPYVEASVLVPGGRAYRFRSQTIHGNGFNPIFDAVWELDIEVELGLLDFAFLHLCVNDDNDNEVVLGRHTVSLLNLLPGYRHLPLSNHAGQQQLFASLFIHSVVDRI</sequence>
<dbReference type="SMART" id="SM00239">
    <property type="entry name" value="C2"/>
    <property type="match status" value="1"/>
</dbReference>
<dbReference type="PANTHER" id="PTHR10336:SF36">
    <property type="entry name" value="1-PHOSPHATIDYLINOSITOL 4,5-BISPHOSPHATE PHOSPHODIESTERASE BETA-4"/>
    <property type="match status" value="1"/>
</dbReference>
<dbReference type="SUPFAM" id="SSF49562">
    <property type="entry name" value="C2 domain (Calcium/lipid-binding domain, CaLB)"/>
    <property type="match status" value="1"/>
</dbReference>
<evidence type="ECO:0000256" key="1">
    <source>
        <dbReference type="ARBA" id="ARBA00012368"/>
    </source>
</evidence>
<accession>G7DTU8</accession>
<evidence type="ECO:0000256" key="4">
    <source>
        <dbReference type="ARBA" id="ARBA00023098"/>
    </source>
</evidence>
<dbReference type="GO" id="GO:0048015">
    <property type="term" value="P:phosphatidylinositol-mediated signaling"/>
    <property type="evidence" value="ECO:0007669"/>
    <property type="project" value="TreeGrafter"/>
</dbReference>
<evidence type="ECO:0000259" key="9">
    <source>
        <dbReference type="PROSITE" id="PS50008"/>
    </source>
</evidence>
<keyword evidence="12" id="KW-1185">Reference proteome</keyword>
<dbReference type="InterPro" id="IPR001711">
    <property type="entry name" value="PLipase_C_Pinositol-sp_Y"/>
</dbReference>
<evidence type="ECO:0000256" key="2">
    <source>
        <dbReference type="ARBA" id="ARBA00022801"/>
    </source>
</evidence>
<dbReference type="Gene3D" id="2.60.40.150">
    <property type="entry name" value="C2 domain"/>
    <property type="match status" value="1"/>
</dbReference>
<dbReference type="CDD" id="cd13360">
    <property type="entry name" value="PH_PLC_fungal"/>
    <property type="match status" value="1"/>
</dbReference>
<evidence type="ECO:0000313" key="12">
    <source>
        <dbReference type="Proteomes" id="UP000009131"/>
    </source>
</evidence>
<dbReference type="CDD" id="cd00275">
    <property type="entry name" value="C2_PLC_like"/>
    <property type="match status" value="1"/>
</dbReference>
<comment type="caution">
    <text evidence="11">The sequence shown here is derived from an EMBL/GenBank/DDBJ whole genome shotgun (WGS) entry which is preliminary data.</text>
</comment>
<dbReference type="SUPFAM" id="SSF50729">
    <property type="entry name" value="PH domain-like"/>
    <property type="match status" value="1"/>
</dbReference>
<reference evidence="11 12" key="1">
    <citation type="journal article" date="2011" name="J. Gen. Appl. Microbiol.">
        <title>Draft genome sequencing of the enigmatic basidiomycete Mixia osmundae.</title>
        <authorList>
            <person name="Nishida H."/>
            <person name="Nagatsuka Y."/>
            <person name="Sugiyama J."/>
        </authorList>
    </citation>
    <scope>NUCLEOTIDE SEQUENCE [LARGE SCALE GENOMIC DNA]</scope>
    <source>
        <strain evidence="12">CBS 9802 / IAM 14324 / JCM 22182 / KY 12970</strain>
    </source>
</reference>
<keyword evidence="4 6" id="KW-0443">Lipid metabolism</keyword>
<dbReference type="InterPro" id="IPR000008">
    <property type="entry name" value="C2_dom"/>
</dbReference>
<evidence type="ECO:0000313" key="11">
    <source>
        <dbReference type="EMBL" id="GAA94008.1"/>
    </source>
</evidence>
<gene>
    <name evidence="11" type="primary">Mo00655</name>
    <name evidence="11" type="ORF">E5Q_00655</name>
</gene>
<reference evidence="11 12" key="2">
    <citation type="journal article" date="2012" name="Open Biol.">
        <title>Characteristics of nucleosomes and linker DNA regions on the genome of the basidiomycete Mixia osmundae revealed by mono- and dinucleosome mapping.</title>
        <authorList>
            <person name="Nishida H."/>
            <person name="Kondo S."/>
            <person name="Matsumoto T."/>
            <person name="Suzuki Y."/>
            <person name="Yoshikawa H."/>
            <person name="Taylor T.D."/>
            <person name="Sugiyama J."/>
        </authorList>
    </citation>
    <scope>NUCLEOTIDE SEQUENCE [LARGE SCALE GENOMIC DNA]</scope>
    <source>
        <strain evidence="12">CBS 9802 / IAM 14324 / JCM 22182 / KY 12970</strain>
    </source>
</reference>
<dbReference type="PROSITE" id="PS50007">
    <property type="entry name" value="PIPLC_X_DOMAIN"/>
    <property type="match status" value="1"/>
</dbReference>
<dbReference type="GO" id="GO:0051209">
    <property type="term" value="P:release of sequestered calcium ion into cytosol"/>
    <property type="evidence" value="ECO:0007669"/>
    <property type="project" value="TreeGrafter"/>
</dbReference>
<organism evidence="11 12">
    <name type="scientific">Mixia osmundae (strain CBS 9802 / IAM 14324 / JCM 22182 / KY 12970)</name>
    <dbReference type="NCBI Taxonomy" id="764103"/>
    <lineage>
        <taxon>Eukaryota</taxon>
        <taxon>Fungi</taxon>
        <taxon>Dikarya</taxon>
        <taxon>Basidiomycota</taxon>
        <taxon>Pucciniomycotina</taxon>
        <taxon>Mixiomycetes</taxon>
        <taxon>Mixiales</taxon>
        <taxon>Mixiaceae</taxon>
        <taxon>Mixia</taxon>
    </lineage>
</organism>
<dbReference type="STRING" id="764103.G7DTU8"/>
<dbReference type="PRINTS" id="PR00390">
    <property type="entry name" value="PHPHLIPASEC"/>
</dbReference>
<feature type="compositionally biased region" description="Low complexity" evidence="7">
    <location>
        <begin position="512"/>
        <end position="521"/>
    </location>
</feature>
<keyword evidence="3 6" id="KW-0442">Lipid degradation</keyword>
<dbReference type="CDD" id="cd08558">
    <property type="entry name" value="PI-PLCc_eukaryota"/>
    <property type="match status" value="1"/>
</dbReference>
<dbReference type="CDD" id="cd16207">
    <property type="entry name" value="EFh_ScPlc1p_like"/>
    <property type="match status" value="1"/>
</dbReference>
<dbReference type="SMART" id="SM00148">
    <property type="entry name" value="PLCXc"/>
    <property type="match status" value="1"/>
</dbReference>
<dbReference type="Gene3D" id="2.30.29.30">
    <property type="entry name" value="Pleckstrin-homology domain (PH domain)/Phosphotyrosine-binding domain (PTB)"/>
    <property type="match status" value="1"/>
</dbReference>
<dbReference type="Pfam" id="PF00388">
    <property type="entry name" value="PI-PLC-X"/>
    <property type="match status" value="1"/>
</dbReference>
<evidence type="ECO:0000256" key="7">
    <source>
        <dbReference type="SAM" id="MobiDB-lite"/>
    </source>
</evidence>
<dbReference type="HOGENOM" id="CLU_002738_1_2_1"/>
<evidence type="ECO:0000256" key="6">
    <source>
        <dbReference type="RuleBase" id="RU361133"/>
    </source>
</evidence>
<keyword evidence="2 6" id="KW-0378">Hydrolase</keyword>
<dbReference type="OrthoDB" id="269822at2759"/>
<dbReference type="FunCoup" id="G7DTU8">
    <property type="interactions" value="103"/>
</dbReference>
<dbReference type="InterPro" id="IPR011993">
    <property type="entry name" value="PH-like_dom_sf"/>
</dbReference>
<dbReference type="RefSeq" id="XP_014570287.1">
    <property type="nucleotide sequence ID" value="XM_014714801.1"/>
</dbReference>
<feature type="region of interest" description="Disordered" evidence="7">
    <location>
        <begin position="501"/>
        <end position="563"/>
    </location>
</feature>
<comment type="catalytic activity">
    <reaction evidence="6">
        <text>a 1,2-diacyl-sn-glycero-3-phospho-(1D-myo-inositol-4,5-bisphosphate) + H2O = 1D-myo-inositol 1,4,5-trisphosphate + a 1,2-diacyl-sn-glycerol + H(+)</text>
        <dbReference type="Rhea" id="RHEA:33179"/>
        <dbReference type="ChEBI" id="CHEBI:15377"/>
        <dbReference type="ChEBI" id="CHEBI:15378"/>
        <dbReference type="ChEBI" id="CHEBI:17815"/>
        <dbReference type="ChEBI" id="CHEBI:58456"/>
        <dbReference type="ChEBI" id="CHEBI:203600"/>
        <dbReference type="EC" id="3.1.4.11"/>
    </reaction>
</comment>
<evidence type="ECO:0000256" key="5">
    <source>
        <dbReference type="ARBA" id="ARBA00023224"/>
    </source>
</evidence>